<sequence>MATTGSPHQRQKARRYAEELERDADAYPDERTEILLEAASKWAAAGEPERALKIQADLMDARRGEDAEFAASERISLLFELGRDEEAEAELARLDRARVSPGPAELIGELLESRGHLEEALTWFNVACRDLLADETQASDEISLFTLSRLRGRQRVRRALGLPPDSLDSSVEEGVADLLGPQGGATEPEPAPTGSFFVRSDIERAFAEGLVHTGSEALDASSYYPRVESGWRASMDESGAAQFRILPVKVDDLLRYAKEQGRDPEDEQTRADHLRARIAEGVPTLAWPLERNAPCWCASGRKYKKCCGSPTNR</sequence>
<gene>
    <name evidence="2" type="ORF">SAMN06265355_101458</name>
</gene>
<feature type="compositionally biased region" description="Basic and acidic residues" evidence="1">
    <location>
        <begin position="15"/>
        <end position="25"/>
    </location>
</feature>
<dbReference type="Proteomes" id="UP000198420">
    <property type="component" value="Unassembled WGS sequence"/>
</dbReference>
<name>A0A238UXE7_9ACTN</name>
<evidence type="ECO:0000313" key="3">
    <source>
        <dbReference type="Proteomes" id="UP000198420"/>
    </source>
</evidence>
<dbReference type="Gene3D" id="3.10.450.50">
    <property type="match status" value="1"/>
</dbReference>
<reference evidence="3" key="1">
    <citation type="submission" date="2017-06" db="EMBL/GenBank/DDBJ databases">
        <authorList>
            <person name="Varghese N."/>
            <person name="Submissions S."/>
        </authorList>
    </citation>
    <scope>NUCLEOTIDE SEQUENCE [LARGE SCALE GENOMIC DNA]</scope>
    <source>
        <strain evidence="3">DSM 44485</strain>
    </source>
</reference>
<keyword evidence="3" id="KW-1185">Reference proteome</keyword>
<dbReference type="EMBL" id="FZNP01000001">
    <property type="protein sequence ID" value="SNR25919.1"/>
    <property type="molecule type" value="Genomic_DNA"/>
</dbReference>
<organism evidence="2 3">
    <name type="scientific">Actinomadura mexicana</name>
    <dbReference type="NCBI Taxonomy" id="134959"/>
    <lineage>
        <taxon>Bacteria</taxon>
        <taxon>Bacillati</taxon>
        <taxon>Actinomycetota</taxon>
        <taxon>Actinomycetes</taxon>
        <taxon>Streptosporangiales</taxon>
        <taxon>Thermomonosporaceae</taxon>
        <taxon>Actinomadura</taxon>
    </lineage>
</organism>
<dbReference type="Pfam" id="PF02810">
    <property type="entry name" value="SEC-C"/>
    <property type="match status" value="1"/>
</dbReference>
<dbReference type="SUPFAM" id="SSF103642">
    <property type="entry name" value="Sec-C motif"/>
    <property type="match status" value="1"/>
</dbReference>
<evidence type="ECO:0000256" key="1">
    <source>
        <dbReference type="SAM" id="MobiDB-lite"/>
    </source>
</evidence>
<protein>
    <submittedName>
        <fullName evidence="2">SEC-C motif-containing protein</fullName>
    </submittedName>
</protein>
<proteinExistence type="predicted"/>
<evidence type="ECO:0000313" key="2">
    <source>
        <dbReference type="EMBL" id="SNR25919.1"/>
    </source>
</evidence>
<dbReference type="InterPro" id="IPR004027">
    <property type="entry name" value="SEC_C_motif"/>
</dbReference>
<dbReference type="OrthoDB" id="3343588at2"/>
<dbReference type="AlphaFoldDB" id="A0A238UXE7"/>
<feature type="region of interest" description="Disordered" evidence="1">
    <location>
        <begin position="1"/>
        <end position="25"/>
    </location>
</feature>
<dbReference type="RefSeq" id="WP_089309855.1">
    <property type="nucleotide sequence ID" value="NZ_FZNP01000001.1"/>
</dbReference>
<accession>A0A238UXE7</accession>